<dbReference type="Proteomes" id="UP000655225">
    <property type="component" value="Unassembled WGS sequence"/>
</dbReference>
<dbReference type="AlphaFoldDB" id="A0A834ZC24"/>
<evidence type="ECO:0000256" key="2">
    <source>
        <dbReference type="ARBA" id="ARBA00024341"/>
    </source>
</evidence>
<dbReference type="EMBL" id="JABCRI010000008">
    <property type="protein sequence ID" value="KAF8402383.1"/>
    <property type="molecule type" value="Genomic_DNA"/>
</dbReference>
<keyword evidence="1" id="KW-0112">Calmodulin-binding</keyword>
<dbReference type="SMART" id="SM00015">
    <property type="entry name" value="IQ"/>
    <property type="match status" value="1"/>
</dbReference>
<proteinExistence type="inferred from homology"/>
<feature type="region of interest" description="Disordered" evidence="4">
    <location>
        <begin position="24"/>
        <end position="44"/>
    </location>
</feature>
<dbReference type="Pfam" id="PF00612">
    <property type="entry name" value="IQ"/>
    <property type="match status" value="1"/>
</dbReference>
<dbReference type="InterPro" id="IPR025064">
    <property type="entry name" value="DUF4005"/>
</dbReference>
<feature type="region of interest" description="Disordered" evidence="4">
    <location>
        <begin position="458"/>
        <end position="482"/>
    </location>
</feature>
<dbReference type="InterPro" id="IPR000048">
    <property type="entry name" value="IQ_motif_EF-hand-BS"/>
</dbReference>
<evidence type="ECO:0000259" key="5">
    <source>
        <dbReference type="Pfam" id="PF13178"/>
    </source>
</evidence>
<dbReference type="PANTHER" id="PTHR32295">
    <property type="entry name" value="IQ-DOMAIN 5-RELATED"/>
    <property type="match status" value="1"/>
</dbReference>
<comment type="similarity">
    <text evidence="2">Belongs to the IQD family.</text>
</comment>
<evidence type="ECO:0000256" key="4">
    <source>
        <dbReference type="SAM" id="MobiDB-lite"/>
    </source>
</evidence>
<sequence>MGKKGSWLSAIKRVFIPNSKEKLVNGSEKKSGKEKKKWGLGKSKYGETNSFIPLYREPSSIEKILGDAEREQQMLRPGSSVRRKTPPSIPPSVLDNHKEISYNPTVPTQKNHHTAEVSYNPTPTQKNHRTEVSYNPTPTPKNHHKEVNYNPTPTPKTHHKEIYHHVAAAIKIQTAYRGYMARRSFRALKGLVRLQGVVRGQSVKRQTMNAMRHMQILVKVQTQIHSRRIQMLENQALQRHNLYKGDKELDSSFSKLTLTQPSETGEQEEWDDSVLTKEEMDTRLQRKVEAVIKRERALAYAYSHQSWKATPPKSAQTALMDIRSGGFPWWWNWLERQLPAQTSETQATPLKNDPTPPKPILEPEVQPRSSNYTRFGFEALDALTPKSSKSSMAVKTKHLPPLLNRSPKPNGSTPVKYAKPRTSRAESSLNTPFRDDDSLTSCPPFSVPNYMAPTLSAKAKVRPHSNPKERFPIAPSREQKRRLSFPLTPSIGSFGWNKGSLFSNKDSSSQRVLKKNNSMQSIGNLSVDSTVSLPAGVGRKSFK</sequence>
<feature type="region of interest" description="Disordered" evidence="4">
    <location>
        <begin position="75"/>
        <end position="147"/>
    </location>
</feature>
<evidence type="ECO:0000256" key="1">
    <source>
        <dbReference type="ARBA" id="ARBA00022860"/>
    </source>
</evidence>
<dbReference type="PANTHER" id="PTHR32295:SF113">
    <property type="entry name" value="PROTEIN IQ-DOMAIN 14"/>
    <property type="match status" value="1"/>
</dbReference>
<feature type="domain" description="DUF4005" evidence="5">
    <location>
        <begin position="420"/>
        <end position="499"/>
    </location>
</feature>
<dbReference type="GO" id="GO:0005516">
    <property type="term" value="F:calmodulin binding"/>
    <property type="evidence" value="ECO:0007669"/>
    <property type="project" value="UniProtKB-KW"/>
</dbReference>
<dbReference type="OrthoDB" id="753382at2759"/>
<protein>
    <recommendedName>
        <fullName evidence="5">DUF4005 domain-containing protein</fullName>
    </recommendedName>
</protein>
<feature type="region of interest" description="Disordered" evidence="4">
    <location>
        <begin position="386"/>
        <end position="440"/>
    </location>
</feature>
<dbReference type="PROSITE" id="PS50096">
    <property type="entry name" value="IQ"/>
    <property type="match status" value="1"/>
</dbReference>
<evidence type="ECO:0000256" key="3">
    <source>
        <dbReference type="ARBA" id="ARBA00024378"/>
    </source>
</evidence>
<name>A0A834ZC24_TETSI</name>
<gene>
    <name evidence="6" type="ORF">HHK36_013338</name>
</gene>
<accession>A0A834ZC24</accession>
<evidence type="ECO:0000313" key="6">
    <source>
        <dbReference type="EMBL" id="KAF8402383.1"/>
    </source>
</evidence>
<keyword evidence="7" id="KW-1185">Reference proteome</keyword>
<reference evidence="6 7" key="1">
    <citation type="submission" date="2020-04" db="EMBL/GenBank/DDBJ databases">
        <title>Plant Genome Project.</title>
        <authorList>
            <person name="Zhang R.-G."/>
        </authorList>
    </citation>
    <scope>NUCLEOTIDE SEQUENCE [LARGE SCALE GENOMIC DNA]</scope>
    <source>
        <strain evidence="6">YNK0</strain>
        <tissue evidence="6">Leaf</tissue>
    </source>
</reference>
<evidence type="ECO:0000313" key="7">
    <source>
        <dbReference type="Proteomes" id="UP000655225"/>
    </source>
</evidence>
<dbReference type="OMA" id="AYAYSHR"/>
<comment type="caution">
    <text evidence="6">The sequence shown here is derived from an EMBL/GenBank/DDBJ whole genome shotgun (WGS) entry which is preliminary data.</text>
</comment>
<dbReference type="Pfam" id="PF13178">
    <property type="entry name" value="DUF4005"/>
    <property type="match status" value="1"/>
</dbReference>
<dbReference type="Gene3D" id="1.20.5.190">
    <property type="match status" value="1"/>
</dbReference>
<dbReference type="CDD" id="cd23767">
    <property type="entry name" value="IQCD"/>
    <property type="match status" value="1"/>
</dbReference>
<feature type="region of interest" description="Disordered" evidence="4">
    <location>
        <begin position="342"/>
        <end position="368"/>
    </location>
</feature>
<organism evidence="6 7">
    <name type="scientific">Tetracentron sinense</name>
    <name type="common">Spur-leaf</name>
    <dbReference type="NCBI Taxonomy" id="13715"/>
    <lineage>
        <taxon>Eukaryota</taxon>
        <taxon>Viridiplantae</taxon>
        <taxon>Streptophyta</taxon>
        <taxon>Embryophyta</taxon>
        <taxon>Tracheophyta</taxon>
        <taxon>Spermatophyta</taxon>
        <taxon>Magnoliopsida</taxon>
        <taxon>Trochodendrales</taxon>
        <taxon>Trochodendraceae</taxon>
        <taxon>Tetracentron</taxon>
    </lineage>
</organism>
<comment type="subunit">
    <text evidence="3">Binds to multiple calmodulin (CaM) in the presence of Ca(2+) and CaM-like proteins.</text>
</comment>